<dbReference type="GO" id="GO:0003964">
    <property type="term" value="F:RNA-directed DNA polymerase activity"/>
    <property type="evidence" value="ECO:0007669"/>
    <property type="project" value="UniProtKB-KW"/>
</dbReference>
<name>A0A6L2KG47_TANCI</name>
<gene>
    <name evidence="8" type="ORF">Tci_020419</name>
</gene>
<evidence type="ECO:0000313" key="8">
    <source>
        <dbReference type="EMBL" id="GEU48441.1"/>
    </source>
</evidence>
<protein>
    <submittedName>
        <fullName evidence="8">Reverse transcriptase domain-containing protein</fullName>
    </submittedName>
</protein>
<dbReference type="GO" id="GO:0004519">
    <property type="term" value="F:endonuclease activity"/>
    <property type="evidence" value="ECO:0007669"/>
    <property type="project" value="UniProtKB-KW"/>
</dbReference>
<dbReference type="InterPro" id="IPR050951">
    <property type="entry name" value="Retrovirus_Pol_polyprotein"/>
</dbReference>
<keyword evidence="4" id="KW-0378">Hydrolase</keyword>
<dbReference type="InterPro" id="IPR041577">
    <property type="entry name" value="RT_RNaseH_2"/>
</dbReference>
<feature type="domain" description="Integrase catalytic" evidence="7">
    <location>
        <begin position="746"/>
        <end position="901"/>
    </location>
</feature>
<dbReference type="PROSITE" id="PS50994">
    <property type="entry name" value="INTEGRASE"/>
    <property type="match status" value="1"/>
</dbReference>
<keyword evidence="4" id="KW-0255">Endonuclease</keyword>
<dbReference type="InterPro" id="IPR043502">
    <property type="entry name" value="DNA/RNA_pol_sf"/>
</dbReference>
<dbReference type="CDD" id="cd09274">
    <property type="entry name" value="RNase_HI_RT_Ty3"/>
    <property type="match status" value="1"/>
</dbReference>
<evidence type="ECO:0000256" key="3">
    <source>
        <dbReference type="ARBA" id="ARBA00022722"/>
    </source>
</evidence>
<dbReference type="EMBL" id="BKCJ010002421">
    <property type="protein sequence ID" value="GEU48441.1"/>
    <property type="molecule type" value="Genomic_DNA"/>
</dbReference>
<comment type="caution">
    <text evidence="8">The sequence shown here is derived from an EMBL/GenBank/DDBJ whole genome shotgun (WGS) entry which is preliminary data.</text>
</comment>
<evidence type="ECO:0000256" key="1">
    <source>
        <dbReference type="ARBA" id="ARBA00022679"/>
    </source>
</evidence>
<dbReference type="InterPro" id="IPR012337">
    <property type="entry name" value="RNaseH-like_sf"/>
</dbReference>
<reference evidence="8" key="1">
    <citation type="journal article" date="2019" name="Sci. Rep.">
        <title>Draft genome of Tanacetum cinerariifolium, the natural source of mosquito coil.</title>
        <authorList>
            <person name="Yamashiro T."/>
            <person name="Shiraishi A."/>
            <person name="Satake H."/>
            <person name="Nakayama K."/>
        </authorList>
    </citation>
    <scope>NUCLEOTIDE SEQUENCE</scope>
</reference>
<organism evidence="8">
    <name type="scientific">Tanacetum cinerariifolium</name>
    <name type="common">Dalmatian daisy</name>
    <name type="synonym">Chrysanthemum cinerariifolium</name>
    <dbReference type="NCBI Taxonomy" id="118510"/>
    <lineage>
        <taxon>Eukaryota</taxon>
        <taxon>Viridiplantae</taxon>
        <taxon>Streptophyta</taxon>
        <taxon>Embryophyta</taxon>
        <taxon>Tracheophyta</taxon>
        <taxon>Spermatophyta</taxon>
        <taxon>Magnoliopsida</taxon>
        <taxon>eudicotyledons</taxon>
        <taxon>Gunneridae</taxon>
        <taxon>Pentapetalae</taxon>
        <taxon>asterids</taxon>
        <taxon>campanulids</taxon>
        <taxon>Asterales</taxon>
        <taxon>Asteraceae</taxon>
        <taxon>Asteroideae</taxon>
        <taxon>Anthemideae</taxon>
        <taxon>Anthemidinae</taxon>
        <taxon>Tanacetum</taxon>
    </lineage>
</organism>
<keyword evidence="3" id="KW-0540">Nuclease</keyword>
<evidence type="ECO:0000259" key="7">
    <source>
        <dbReference type="PROSITE" id="PS50994"/>
    </source>
</evidence>
<dbReference type="PANTHER" id="PTHR37984:SF5">
    <property type="entry name" value="PROTEIN NYNRIN-LIKE"/>
    <property type="match status" value="1"/>
</dbReference>
<dbReference type="Gene3D" id="3.10.10.10">
    <property type="entry name" value="HIV Type 1 Reverse Transcriptase, subunit A, domain 1"/>
    <property type="match status" value="1"/>
</dbReference>
<keyword evidence="2" id="KW-0548">Nucleotidyltransferase</keyword>
<dbReference type="InterPro" id="IPR021109">
    <property type="entry name" value="Peptidase_aspartic_dom_sf"/>
</dbReference>
<evidence type="ECO:0000256" key="4">
    <source>
        <dbReference type="ARBA" id="ARBA00022759"/>
    </source>
</evidence>
<proteinExistence type="predicted"/>
<dbReference type="SUPFAM" id="SSF56672">
    <property type="entry name" value="DNA/RNA polymerases"/>
    <property type="match status" value="1"/>
</dbReference>
<dbReference type="InterPro" id="IPR043128">
    <property type="entry name" value="Rev_trsase/Diguanyl_cyclase"/>
</dbReference>
<dbReference type="InterPro" id="IPR001584">
    <property type="entry name" value="Integrase_cat-core"/>
</dbReference>
<dbReference type="Pfam" id="PF17919">
    <property type="entry name" value="RT_RNaseH_2"/>
    <property type="match status" value="1"/>
</dbReference>
<dbReference type="GO" id="GO:0015074">
    <property type="term" value="P:DNA integration"/>
    <property type="evidence" value="ECO:0007669"/>
    <property type="project" value="InterPro"/>
</dbReference>
<dbReference type="CDD" id="cd01647">
    <property type="entry name" value="RT_LTR"/>
    <property type="match status" value="1"/>
</dbReference>
<dbReference type="Gene3D" id="2.40.70.10">
    <property type="entry name" value="Acid Proteases"/>
    <property type="match status" value="1"/>
</dbReference>
<dbReference type="SUPFAM" id="SSF53098">
    <property type="entry name" value="Ribonuclease H-like"/>
    <property type="match status" value="1"/>
</dbReference>
<feature type="region of interest" description="Disordered" evidence="6">
    <location>
        <begin position="1"/>
        <end position="20"/>
    </location>
</feature>
<dbReference type="CDD" id="cd00303">
    <property type="entry name" value="retropepsin_like"/>
    <property type="match status" value="1"/>
</dbReference>
<dbReference type="Gene3D" id="3.30.70.270">
    <property type="match status" value="2"/>
</dbReference>
<feature type="compositionally biased region" description="Low complexity" evidence="6">
    <location>
        <begin position="1"/>
        <end position="16"/>
    </location>
</feature>
<dbReference type="GO" id="GO:0003676">
    <property type="term" value="F:nucleic acid binding"/>
    <property type="evidence" value="ECO:0007669"/>
    <property type="project" value="InterPro"/>
</dbReference>
<accession>A0A6L2KG47</accession>
<evidence type="ECO:0000256" key="5">
    <source>
        <dbReference type="ARBA" id="ARBA00023268"/>
    </source>
</evidence>
<sequence length="913" mass="103270">MNTSSSSGMGSLLSNTIPNPQEDLKVITTRSGVTLAGPSVSPFSSSSKEVDREPETITDQVLTGSTNNVPPLVVQLSPSSTSFSTISSPKMSEVTKHTKLHKKDDNLALKFVEIFRNLYFELSFADALLHMPKFASMFKSLLNKKEKLFDLAITLMNENCSVVILKKLPEEFGDPGKFLLPYDFSEFDECLALPDLGASINLMPLSIWKKLSLPKLTYTQMILDLADRSTTRPAGIPKDVFVKVGKFYFPTDFVVVDYVVDPRVPLTLGRPFLRTEHALIDVYDRELTLCVDDEAITFKVGQTSKYSYNDAESINRIDVIDIACEEYVQKGGDFILEEIEACLTSESILPGINDTDLDIEGDIRLLEELLNNDPSLSPLSPKELNVKEIKTIKSSINEPLELELKELPSHLECAYLEGTDKLSVIIAKDLKDDEKEALLNFLNLINMPLLGKSPTSRVLTLDFVHKILMKDDLKPTVQSQRQVNPKIHEMLERLAGNEFYCFLDGFSSYVQIPIDPQDQEKTTFTSPYGTFAYQRMPFGLCNAFRTFQRDSFSSCLSHLDTMLQRCKDTNLVLNWEKCHFMVKEGIVFGHKISKKGLEVDRAKVDVIAKLPYSTTVKECIDAFETLKKKLTKAPILVVPDWNLPFELMCDASDFAIGAVLGQLYAFEKFRQYLVLSKSILVYTDHSALKYLLNKQDAKPRLIRWVLLLQEFDIIIRDMKGTKNLTADHLSRLENPHKDELENKDINENFPLEILANDILKACHEGPTGGHHGANFTAKKVEAKALPTNDARVVVKILKSLFARFRTPRAIINDRGTYFCNEQFAKVKLKYGVTHRLSTGYHPQTSRQVEVSNRGLKRILKRTVCENRASWSEKLEDALWAFRSAYKTPIGCTPYKLVYGKSCHLPIELEHKAY</sequence>
<keyword evidence="5" id="KW-0511">Multifunctional enzyme</keyword>
<evidence type="ECO:0000256" key="6">
    <source>
        <dbReference type="SAM" id="MobiDB-lite"/>
    </source>
</evidence>
<dbReference type="InterPro" id="IPR036397">
    <property type="entry name" value="RNaseH_sf"/>
</dbReference>
<dbReference type="PANTHER" id="PTHR37984">
    <property type="entry name" value="PROTEIN CBG26694"/>
    <property type="match status" value="1"/>
</dbReference>
<keyword evidence="1" id="KW-0808">Transferase</keyword>
<evidence type="ECO:0000256" key="2">
    <source>
        <dbReference type="ARBA" id="ARBA00022695"/>
    </source>
</evidence>
<keyword evidence="8" id="KW-0695">RNA-directed DNA polymerase</keyword>
<dbReference type="AlphaFoldDB" id="A0A6L2KG47"/>
<dbReference type="Gene3D" id="3.30.420.10">
    <property type="entry name" value="Ribonuclease H-like superfamily/Ribonuclease H"/>
    <property type="match status" value="1"/>
</dbReference>